<keyword evidence="10" id="KW-1185">Reference proteome</keyword>
<evidence type="ECO:0000256" key="7">
    <source>
        <dbReference type="SAM" id="MobiDB-lite"/>
    </source>
</evidence>
<keyword evidence="3" id="KW-0479">Metal-binding</keyword>
<gene>
    <name evidence="9" type="ORF">ACHAWU_000950</name>
</gene>
<dbReference type="PROSITE" id="PS50873">
    <property type="entry name" value="PEROXIDASE_4"/>
    <property type="match status" value="1"/>
</dbReference>
<keyword evidence="5" id="KW-0408">Iron</keyword>
<keyword evidence="2" id="KW-0349">Heme</keyword>
<evidence type="ECO:0000256" key="1">
    <source>
        <dbReference type="ARBA" id="ARBA00022559"/>
    </source>
</evidence>
<feature type="domain" description="Plant heme peroxidase family profile" evidence="8">
    <location>
        <begin position="194"/>
        <end position="403"/>
    </location>
</feature>
<keyword evidence="4" id="KW-0560">Oxidoreductase</keyword>
<dbReference type="GO" id="GO:0046872">
    <property type="term" value="F:metal ion binding"/>
    <property type="evidence" value="ECO:0007669"/>
    <property type="project" value="UniProtKB-KW"/>
</dbReference>
<dbReference type="PRINTS" id="PR00458">
    <property type="entry name" value="PEROXIDASE"/>
</dbReference>
<accession>A0ABD3MEF2</accession>
<dbReference type="Pfam" id="PF00141">
    <property type="entry name" value="peroxidase"/>
    <property type="match status" value="1"/>
</dbReference>
<evidence type="ECO:0000259" key="8">
    <source>
        <dbReference type="PROSITE" id="PS50873"/>
    </source>
</evidence>
<comment type="similarity">
    <text evidence="6">Belongs to the peroxidase family.</text>
</comment>
<dbReference type="InterPro" id="IPR010255">
    <property type="entry name" value="Haem_peroxidase_sf"/>
</dbReference>
<dbReference type="AlphaFoldDB" id="A0ABD3MEF2"/>
<organism evidence="9 10">
    <name type="scientific">Discostella pseudostelligera</name>
    <dbReference type="NCBI Taxonomy" id="259834"/>
    <lineage>
        <taxon>Eukaryota</taxon>
        <taxon>Sar</taxon>
        <taxon>Stramenopiles</taxon>
        <taxon>Ochrophyta</taxon>
        <taxon>Bacillariophyta</taxon>
        <taxon>Coscinodiscophyceae</taxon>
        <taxon>Thalassiosirophycidae</taxon>
        <taxon>Stephanodiscales</taxon>
        <taxon>Stephanodiscaceae</taxon>
        <taxon>Discostella</taxon>
    </lineage>
</organism>
<proteinExistence type="inferred from homology"/>
<sequence length="521" mass="57390">MIGSIVAIALIVAAFFISINFVSMMMSSSSSSSMNLPHAKLGNRRMLSRTDDISDLDLHHGRRINVDGESTQSSQDAFTTNNNNSNDEDLLDTSSATDYNIENRAMRAEDRNFVIDDDDLFLDDTIIEVTYTSTPPPTKRPTRRPTRSPTRRPATTTANPACVTLSTYDAIDADIAQLKNNIADAKSRSHFLGGIVRLAAHDFMDYDRNTPSNPMGPDGCFDVSHASNNGLSSIWCTTCPLTLLHKQKYSQISKADFWIAAANAVIRQTSVNNALNLRSTFRWGRKDATSCSGSGTRLPTPTGCTSVQNTFLTRMGLTWRDAAVLMGGHTLGRGDSSFSGHHGIWEDNDTDAQRFDKQYFEEIYLNSWRPRNSGTSLQDWTTGRPGGTTSRMMLNTDLCLVYDIPGNNLPCCTRTGVLYPNGDDTCIEAEAAARKCPVLSASHSRYEARQTVGEMLGGSFPNSNNAPFYSAFTESWNKATTLVIIIILCCIAVKITTQTHDILFPLATEVVDLPRKNDYNC</sequence>
<dbReference type="SUPFAM" id="SSF48113">
    <property type="entry name" value="Heme-dependent peroxidases"/>
    <property type="match status" value="1"/>
</dbReference>
<dbReference type="FunFam" id="1.10.520.10:FF:000024">
    <property type="entry name" value="Predicted protein"/>
    <property type="match status" value="1"/>
</dbReference>
<name>A0ABD3MEF2_9STRA</name>
<evidence type="ECO:0000256" key="3">
    <source>
        <dbReference type="ARBA" id="ARBA00022723"/>
    </source>
</evidence>
<feature type="region of interest" description="Disordered" evidence="7">
    <location>
        <begin position="65"/>
        <end position="93"/>
    </location>
</feature>
<reference evidence="9 10" key="1">
    <citation type="submission" date="2024-10" db="EMBL/GenBank/DDBJ databases">
        <title>Updated reference genomes for cyclostephanoid diatoms.</title>
        <authorList>
            <person name="Roberts W.R."/>
            <person name="Alverson A.J."/>
        </authorList>
    </citation>
    <scope>NUCLEOTIDE SEQUENCE [LARGE SCALE GENOMIC DNA]</scope>
    <source>
        <strain evidence="9 10">AJA232-27</strain>
    </source>
</reference>
<dbReference type="Proteomes" id="UP001530293">
    <property type="component" value="Unassembled WGS sequence"/>
</dbReference>
<dbReference type="PROSITE" id="PS00435">
    <property type="entry name" value="PEROXIDASE_1"/>
    <property type="match status" value="1"/>
</dbReference>
<dbReference type="Gene3D" id="1.10.520.10">
    <property type="match status" value="1"/>
</dbReference>
<protein>
    <recommendedName>
        <fullName evidence="8">Plant heme peroxidase family profile domain-containing protein</fullName>
    </recommendedName>
</protein>
<comment type="caution">
    <text evidence="9">The sequence shown here is derived from an EMBL/GenBank/DDBJ whole genome shotgun (WGS) entry which is preliminary data.</text>
</comment>
<evidence type="ECO:0000313" key="10">
    <source>
        <dbReference type="Proteomes" id="UP001530293"/>
    </source>
</evidence>
<dbReference type="InterPro" id="IPR002016">
    <property type="entry name" value="Haem_peroxidase"/>
</dbReference>
<evidence type="ECO:0000256" key="4">
    <source>
        <dbReference type="ARBA" id="ARBA00023002"/>
    </source>
</evidence>
<dbReference type="InterPro" id="IPR019793">
    <property type="entry name" value="Peroxidases_heam-ligand_BS"/>
</dbReference>
<feature type="compositionally biased region" description="Basic residues" evidence="7">
    <location>
        <begin position="140"/>
        <end position="150"/>
    </location>
</feature>
<dbReference type="PANTHER" id="PTHR31356">
    <property type="entry name" value="THYLAKOID LUMENAL 29 KDA PROTEIN, CHLOROPLASTIC-RELATED"/>
    <property type="match status" value="1"/>
</dbReference>
<dbReference type="PANTHER" id="PTHR31356:SF36">
    <property type="entry name" value="L-ASCORBATE PEROXIDASE 3"/>
    <property type="match status" value="1"/>
</dbReference>
<feature type="region of interest" description="Disordered" evidence="7">
    <location>
        <begin position="131"/>
        <end position="157"/>
    </location>
</feature>
<dbReference type="EMBL" id="JALLBG020000137">
    <property type="protein sequence ID" value="KAL3762303.1"/>
    <property type="molecule type" value="Genomic_DNA"/>
</dbReference>
<dbReference type="GO" id="GO:0004601">
    <property type="term" value="F:peroxidase activity"/>
    <property type="evidence" value="ECO:0007669"/>
    <property type="project" value="UniProtKB-KW"/>
</dbReference>
<evidence type="ECO:0000256" key="2">
    <source>
        <dbReference type="ARBA" id="ARBA00022617"/>
    </source>
</evidence>
<evidence type="ECO:0000313" key="9">
    <source>
        <dbReference type="EMBL" id="KAL3762303.1"/>
    </source>
</evidence>
<evidence type="ECO:0000256" key="5">
    <source>
        <dbReference type="ARBA" id="ARBA00023004"/>
    </source>
</evidence>
<dbReference type="InterPro" id="IPR044831">
    <property type="entry name" value="Ccp1-like"/>
</dbReference>
<keyword evidence="1" id="KW-0575">Peroxidase</keyword>
<feature type="compositionally biased region" description="Polar residues" evidence="7">
    <location>
        <begin position="68"/>
        <end position="78"/>
    </location>
</feature>
<evidence type="ECO:0000256" key="6">
    <source>
        <dbReference type="RuleBase" id="RU004241"/>
    </source>
</evidence>
<dbReference type="Gene3D" id="1.10.420.10">
    <property type="entry name" value="Peroxidase, domain 2"/>
    <property type="match status" value="1"/>
</dbReference>